<keyword evidence="3" id="KW-1185">Reference proteome</keyword>
<gene>
    <name evidence="2" type="ORF">GCM10010390_78620</name>
</gene>
<organism evidence="2 3">
    <name type="scientific">Streptomyces mordarskii</name>
    <dbReference type="NCBI Taxonomy" id="1226758"/>
    <lineage>
        <taxon>Bacteria</taxon>
        <taxon>Bacillati</taxon>
        <taxon>Actinomycetota</taxon>
        <taxon>Actinomycetes</taxon>
        <taxon>Kitasatosporales</taxon>
        <taxon>Streptomycetaceae</taxon>
        <taxon>Streptomyces</taxon>
    </lineage>
</organism>
<dbReference type="EMBL" id="BAAABZ010000078">
    <property type="protein sequence ID" value="GAA0564456.1"/>
    <property type="molecule type" value="Genomic_DNA"/>
</dbReference>
<dbReference type="Proteomes" id="UP001501576">
    <property type="component" value="Unassembled WGS sequence"/>
</dbReference>
<reference evidence="2 3" key="1">
    <citation type="journal article" date="2019" name="Int. J. Syst. Evol. Microbiol.">
        <title>The Global Catalogue of Microorganisms (GCM) 10K type strain sequencing project: providing services to taxonomists for standard genome sequencing and annotation.</title>
        <authorList>
            <consortium name="The Broad Institute Genomics Platform"/>
            <consortium name="The Broad Institute Genome Sequencing Center for Infectious Disease"/>
            <person name="Wu L."/>
            <person name="Ma J."/>
        </authorList>
    </citation>
    <scope>NUCLEOTIDE SEQUENCE [LARGE SCALE GENOMIC DNA]</scope>
    <source>
        <strain evidence="2 3">JCM 5052</strain>
    </source>
</reference>
<feature type="region of interest" description="Disordered" evidence="1">
    <location>
        <begin position="70"/>
        <end position="91"/>
    </location>
</feature>
<evidence type="ECO:0000313" key="2">
    <source>
        <dbReference type="EMBL" id="GAA0564456.1"/>
    </source>
</evidence>
<evidence type="ECO:0000256" key="1">
    <source>
        <dbReference type="SAM" id="MobiDB-lite"/>
    </source>
</evidence>
<sequence length="91" mass="9620">MRGVPDDLSHTAVRAEVGEMDIAGQMLLHGVTHLRTPIARHVGEVGQTRGGRGGGAEPLIQLMHQVSLEQRDEQGVTAEQGGRCPVSQASS</sequence>
<proteinExistence type="predicted"/>
<comment type="caution">
    <text evidence="2">The sequence shown here is derived from an EMBL/GenBank/DDBJ whole genome shotgun (WGS) entry which is preliminary data.</text>
</comment>
<accession>A0ABN1EF70</accession>
<name>A0ABN1EF70_9ACTN</name>
<evidence type="ECO:0000313" key="3">
    <source>
        <dbReference type="Proteomes" id="UP001501576"/>
    </source>
</evidence>
<protein>
    <submittedName>
        <fullName evidence="2">Uncharacterized protein</fullName>
    </submittedName>
</protein>